<sequence length="112" mass="12850">MIKLDFLLFAKEEGSRSHRAVLTKPNPNFPLLLNSKDDKKSRPTREFGWTEDSQMNIGFAWTIGYGYGFGFGFDVEEIELAKTLRRLRSRSKQSKTLIFTWSQSHASSTDAL</sequence>
<keyword evidence="2" id="KW-1185">Reference proteome</keyword>
<evidence type="ECO:0000313" key="1">
    <source>
        <dbReference type="EMBL" id="MBW0484815.1"/>
    </source>
</evidence>
<evidence type="ECO:0000313" key="2">
    <source>
        <dbReference type="Proteomes" id="UP000765509"/>
    </source>
</evidence>
<accession>A0A9Q3CL34</accession>
<protein>
    <submittedName>
        <fullName evidence="1">Uncharacterized protein</fullName>
    </submittedName>
</protein>
<organism evidence="1 2">
    <name type="scientific">Austropuccinia psidii MF-1</name>
    <dbReference type="NCBI Taxonomy" id="1389203"/>
    <lineage>
        <taxon>Eukaryota</taxon>
        <taxon>Fungi</taxon>
        <taxon>Dikarya</taxon>
        <taxon>Basidiomycota</taxon>
        <taxon>Pucciniomycotina</taxon>
        <taxon>Pucciniomycetes</taxon>
        <taxon>Pucciniales</taxon>
        <taxon>Sphaerophragmiaceae</taxon>
        <taxon>Austropuccinia</taxon>
    </lineage>
</organism>
<dbReference type="Proteomes" id="UP000765509">
    <property type="component" value="Unassembled WGS sequence"/>
</dbReference>
<reference evidence="1" key="1">
    <citation type="submission" date="2021-03" db="EMBL/GenBank/DDBJ databases">
        <title>Draft genome sequence of rust myrtle Austropuccinia psidii MF-1, a brazilian biotype.</title>
        <authorList>
            <person name="Quecine M.C."/>
            <person name="Pachon D.M.R."/>
            <person name="Bonatelli M.L."/>
            <person name="Correr F.H."/>
            <person name="Franceschini L.M."/>
            <person name="Leite T.F."/>
            <person name="Margarido G.R.A."/>
            <person name="Almeida C.A."/>
            <person name="Ferrarezi J.A."/>
            <person name="Labate C.A."/>
        </authorList>
    </citation>
    <scope>NUCLEOTIDE SEQUENCE</scope>
    <source>
        <strain evidence="1">MF-1</strain>
    </source>
</reference>
<proteinExistence type="predicted"/>
<name>A0A9Q3CL34_9BASI</name>
<gene>
    <name evidence="1" type="ORF">O181_024530</name>
</gene>
<dbReference type="EMBL" id="AVOT02007864">
    <property type="protein sequence ID" value="MBW0484815.1"/>
    <property type="molecule type" value="Genomic_DNA"/>
</dbReference>
<comment type="caution">
    <text evidence="1">The sequence shown here is derived from an EMBL/GenBank/DDBJ whole genome shotgun (WGS) entry which is preliminary data.</text>
</comment>
<dbReference type="AlphaFoldDB" id="A0A9Q3CL34"/>